<feature type="transmembrane region" description="Helical" evidence="7">
    <location>
        <begin position="24"/>
        <end position="44"/>
    </location>
</feature>
<keyword evidence="2" id="KW-0813">Transport</keyword>
<organism evidence="8 9">
    <name type="scientific">Nostoc cf. commune SO-36</name>
    <dbReference type="NCBI Taxonomy" id="449208"/>
    <lineage>
        <taxon>Bacteria</taxon>
        <taxon>Bacillati</taxon>
        <taxon>Cyanobacteriota</taxon>
        <taxon>Cyanophyceae</taxon>
        <taxon>Nostocales</taxon>
        <taxon>Nostocaceae</taxon>
        <taxon>Nostoc</taxon>
    </lineage>
</organism>
<evidence type="ECO:0000256" key="6">
    <source>
        <dbReference type="ARBA" id="ARBA00023136"/>
    </source>
</evidence>
<evidence type="ECO:0000256" key="1">
    <source>
        <dbReference type="ARBA" id="ARBA00004651"/>
    </source>
</evidence>
<evidence type="ECO:0000256" key="5">
    <source>
        <dbReference type="ARBA" id="ARBA00022989"/>
    </source>
</evidence>
<keyword evidence="9" id="KW-1185">Reference proteome</keyword>
<reference evidence="8" key="1">
    <citation type="submission" date="2022-04" db="EMBL/GenBank/DDBJ databases">
        <title>Complete genome sequence of a cyanobacterium, Nostoc sp. SO-36, isolated in Antarctica.</title>
        <authorList>
            <person name="Kanesaki Y."/>
            <person name="Effendi D."/>
            <person name="Sakamoto T."/>
            <person name="Ohtani S."/>
            <person name="Awai K."/>
        </authorList>
    </citation>
    <scope>NUCLEOTIDE SEQUENCE</scope>
    <source>
        <strain evidence="8">SO-36</strain>
    </source>
</reference>
<dbReference type="Gene3D" id="1.20.1250.20">
    <property type="entry name" value="MFS general substrate transporter like domains"/>
    <property type="match status" value="1"/>
</dbReference>
<evidence type="ECO:0008006" key="10">
    <source>
        <dbReference type="Google" id="ProtNLM"/>
    </source>
</evidence>
<sequence>MLFVGSQMQTVAISWELYERTNSAIALGGVGLAQVLPMIILTLIAGDVADRHDAYGGLRLRKLTILLSVMLLTLCSLALGVLSYTQGAIFLIYACLVLTGVAKAFLKPASDALMWQLIPVNAFTNAAMWNSSSFSVSRSHGPSLRGIRDCAVGKCYRSLCISSDRNFTVFYFNVGNQRAKSHPLN</sequence>
<evidence type="ECO:0000313" key="8">
    <source>
        <dbReference type="EMBL" id="BDI17417.1"/>
    </source>
</evidence>
<dbReference type="Proteomes" id="UP001055453">
    <property type="component" value="Chromosome"/>
</dbReference>
<feature type="transmembrane region" description="Helical" evidence="7">
    <location>
        <begin position="65"/>
        <end position="82"/>
    </location>
</feature>
<dbReference type="InterPro" id="IPR010290">
    <property type="entry name" value="TM_effector"/>
</dbReference>
<dbReference type="PANTHER" id="PTHR23513">
    <property type="entry name" value="INTEGRAL MEMBRANE EFFLUX PROTEIN-RELATED"/>
    <property type="match status" value="1"/>
</dbReference>
<protein>
    <recommendedName>
        <fullName evidence="10">Major facilitator superfamily (MFS) profile domain-containing protein</fullName>
    </recommendedName>
</protein>
<dbReference type="Pfam" id="PF05977">
    <property type="entry name" value="MFS_3"/>
    <property type="match status" value="1"/>
</dbReference>
<comment type="subcellular location">
    <subcellularLocation>
        <location evidence="1">Cell membrane</location>
        <topology evidence="1">Multi-pass membrane protein</topology>
    </subcellularLocation>
</comment>
<feature type="transmembrane region" description="Helical" evidence="7">
    <location>
        <begin position="88"/>
        <end position="106"/>
    </location>
</feature>
<proteinExistence type="predicted"/>
<evidence type="ECO:0000313" key="9">
    <source>
        <dbReference type="Proteomes" id="UP001055453"/>
    </source>
</evidence>
<dbReference type="InterPro" id="IPR036259">
    <property type="entry name" value="MFS_trans_sf"/>
</dbReference>
<evidence type="ECO:0000256" key="7">
    <source>
        <dbReference type="SAM" id="Phobius"/>
    </source>
</evidence>
<gene>
    <name evidence="8" type="ORF">ANSO36C_32190</name>
</gene>
<keyword evidence="4 7" id="KW-0812">Transmembrane</keyword>
<evidence type="ECO:0000256" key="2">
    <source>
        <dbReference type="ARBA" id="ARBA00022448"/>
    </source>
</evidence>
<dbReference type="PANTHER" id="PTHR23513:SF9">
    <property type="entry name" value="ENTEROBACTIN EXPORTER ENTS"/>
    <property type="match status" value="1"/>
</dbReference>
<name>A0ABN6Q611_NOSCO</name>
<keyword evidence="3" id="KW-1003">Cell membrane</keyword>
<keyword evidence="5 7" id="KW-1133">Transmembrane helix</keyword>
<evidence type="ECO:0000256" key="3">
    <source>
        <dbReference type="ARBA" id="ARBA00022475"/>
    </source>
</evidence>
<evidence type="ECO:0000256" key="4">
    <source>
        <dbReference type="ARBA" id="ARBA00022692"/>
    </source>
</evidence>
<keyword evidence="6 7" id="KW-0472">Membrane</keyword>
<dbReference type="SUPFAM" id="SSF103473">
    <property type="entry name" value="MFS general substrate transporter"/>
    <property type="match status" value="1"/>
</dbReference>
<dbReference type="EMBL" id="AP025732">
    <property type="protein sequence ID" value="BDI17417.1"/>
    <property type="molecule type" value="Genomic_DNA"/>
</dbReference>
<accession>A0ABN6Q611</accession>